<dbReference type="WBParaSite" id="HPLM_0001608301-mRNA-1">
    <property type="protein sequence ID" value="HPLM_0001608301-mRNA-1"/>
    <property type="gene ID" value="HPLM_0001608301"/>
</dbReference>
<reference evidence="1 2" key="2">
    <citation type="submission" date="2018-11" db="EMBL/GenBank/DDBJ databases">
        <authorList>
            <consortium name="Pathogen Informatics"/>
        </authorList>
    </citation>
    <scope>NUCLEOTIDE SEQUENCE [LARGE SCALE GENOMIC DNA]</scope>
    <source>
        <strain evidence="1 2">MHpl1</strain>
    </source>
</reference>
<dbReference type="Proteomes" id="UP000268014">
    <property type="component" value="Unassembled WGS sequence"/>
</dbReference>
<organism evidence="3">
    <name type="scientific">Haemonchus placei</name>
    <name type="common">Barber's pole worm</name>
    <dbReference type="NCBI Taxonomy" id="6290"/>
    <lineage>
        <taxon>Eukaryota</taxon>
        <taxon>Metazoa</taxon>
        <taxon>Ecdysozoa</taxon>
        <taxon>Nematoda</taxon>
        <taxon>Chromadorea</taxon>
        <taxon>Rhabditida</taxon>
        <taxon>Rhabditina</taxon>
        <taxon>Rhabditomorpha</taxon>
        <taxon>Strongyloidea</taxon>
        <taxon>Trichostrongylidae</taxon>
        <taxon>Haemonchus</taxon>
    </lineage>
</organism>
<evidence type="ECO:0000313" key="3">
    <source>
        <dbReference type="WBParaSite" id="HPLM_0001608301-mRNA-1"/>
    </source>
</evidence>
<gene>
    <name evidence="1" type="ORF">HPLM_LOCUS16075</name>
</gene>
<dbReference type="AlphaFoldDB" id="A0A158QQX2"/>
<name>A0A158QQX2_HAEPC</name>
<evidence type="ECO:0000313" key="1">
    <source>
        <dbReference type="EMBL" id="VDO58737.1"/>
    </source>
</evidence>
<sequence>MPESMSSLETISLTYFTTNMITLTCLSSFYKHHSLVIHVFQHSDCHFHRIRTCLQMNLKRVRSLSEFRGTHLPYYPPRSPHPILFYMNTKIKATPNYDHLPIIFC</sequence>
<reference evidence="3" key="1">
    <citation type="submission" date="2016-04" db="UniProtKB">
        <authorList>
            <consortium name="WormBaseParasite"/>
        </authorList>
    </citation>
    <scope>IDENTIFICATION</scope>
</reference>
<evidence type="ECO:0000313" key="2">
    <source>
        <dbReference type="Proteomes" id="UP000268014"/>
    </source>
</evidence>
<dbReference type="EMBL" id="UZAF01019260">
    <property type="protein sequence ID" value="VDO58737.1"/>
    <property type="molecule type" value="Genomic_DNA"/>
</dbReference>
<proteinExistence type="predicted"/>
<keyword evidence="2" id="KW-1185">Reference proteome</keyword>
<accession>A0A158QQX2</accession>
<protein>
    <submittedName>
        <fullName evidence="3">Ovule protein</fullName>
    </submittedName>
</protein>